<keyword evidence="2" id="KW-1185">Reference proteome</keyword>
<dbReference type="EMBL" id="WWCL01000002">
    <property type="protein sequence ID" value="MYN45991.1"/>
    <property type="molecule type" value="Genomic_DNA"/>
</dbReference>
<dbReference type="AlphaFoldDB" id="A0A845I2P8"/>
<dbReference type="Proteomes" id="UP000444316">
    <property type="component" value="Unassembled WGS sequence"/>
</dbReference>
<name>A0A845I2P8_9BURK</name>
<evidence type="ECO:0000313" key="2">
    <source>
        <dbReference type="Proteomes" id="UP000444316"/>
    </source>
</evidence>
<sequence>MFIADFLFSFPEVLLQQSVRLEVEALAVGNAGRMRVTYRVGDKDNSLSPVCVAWLEGYKPWSESPEALLLRAMHVLQVEQASKMPCALLKGSVQQIKLSVAGFDARGETGVELVSLDLIRRDQWNRFVLRQYTPTLSATRFDLDFFNGNALAAAFKAVRAIQPVNIDMRTMPATQPVDVVIDTSGIRYVLREQIPSYALEAFDAFSRRFRLASCGSIKSKALVHARDWEQFVAA</sequence>
<gene>
    <name evidence="1" type="ORF">GTP23_13125</name>
</gene>
<protein>
    <submittedName>
        <fullName evidence="1">Uncharacterized protein</fullName>
    </submittedName>
</protein>
<proteinExistence type="predicted"/>
<reference evidence="1" key="1">
    <citation type="submission" date="2019-12" db="EMBL/GenBank/DDBJ databases">
        <title>Novel species isolated from a subtropical stream in China.</title>
        <authorList>
            <person name="Lu H."/>
        </authorList>
    </citation>
    <scope>NUCLEOTIDE SEQUENCE [LARGE SCALE GENOMIC DNA]</scope>
    <source>
        <strain evidence="1">FT93W</strain>
    </source>
</reference>
<accession>A0A845I2P8</accession>
<organism evidence="1 2">
    <name type="scientific">Duganella fentianensis</name>
    <dbReference type="NCBI Taxonomy" id="2692177"/>
    <lineage>
        <taxon>Bacteria</taxon>
        <taxon>Pseudomonadati</taxon>
        <taxon>Pseudomonadota</taxon>
        <taxon>Betaproteobacteria</taxon>
        <taxon>Burkholderiales</taxon>
        <taxon>Oxalobacteraceae</taxon>
        <taxon>Telluria group</taxon>
        <taxon>Duganella</taxon>
    </lineage>
</organism>
<dbReference type="RefSeq" id="WP_161035521.1">
    <property type="nucleotide sequence ID" value="NZ_WWCL01000002.1"/>
</dbReference>
<comment type="caution">
    <text evidence="1">The sequence shown here is derived from an EMBL/GenBank/DDBJ whole genome shotgun (WGS) entry which is preliminary data.</text>
</comment>
<evidence type="ECO:0000313" key="1">
    <source>
        <dbReference type="EMBL" id="MYN45991.1"/>
    </source>
</evidence>